<comment type="function">
    <text evidence="3">Required for maturation of urease via the functional incorporation of the urease nickel metallocenter.</text>
</comment>
<dbReference type="RefSeq" id="WP_146946247.1">
    <property type="nucleotide sequence ID" value="NZ_VOQF01000001.1"/>
</dbReference>
<organism evidence="4 5">
    <name type="scientific">Metabacillus litoralis</name>
    <dbReference type="NCBI Taxonomy" id="152268"/>
    <lineage>
        <taxon>Bacteria</taxon>
        <taxon>Bacillati</taxon>
        <taxon>Bacillota</taxon>
        <taxon>Bacilli</taxon>
        <taxon>Bacillales</taxon>
        <taxon>Bacillaceae</taxon>
        <taxon>Metabacillus</taxon>
    </lineage>
</organism>
<keyword evidence="2 3" id="KW-0143">Chaperone</keyword>
<comment type="caution">
    <text evidence="4">The sequence shown here is derived from an EMBL/GenBank/DDBJ whole genome shotgun (WGS) entry which is preliminary data.</text>
</comment>
<reference evidence="4 5" key="1">
    <citation type="journal article" date="2005" name="Int. J. Syst. Evol. Microbiol.">
        <title>Bacillus litoralis sp. nov., isolated from a tidal flat of the Yellow Sea in Korea.</title>
        <authorList>
            <person name="Yoon J.H."/>
            <person name="Oh T.K."/>
        </authorList>
    </citation>
    <scope>NUCLEOTIDE SEQUENCE [LARGE SCALE GENOMIC DNA]</scope>
    <source>
        <strain evidence="4 5">SW-211</strain>
    </source>
</reference>
<dbReference type="Pfam" id="PF01774">
    <property type="entry name" value="UreD"/>
    <property type="match status" value="1"/>
</dbReference>
<dbReference type="PANTHER" id="PTHR33643">
    <property type="entry name" value="UREASE ACCESSORY PROTEIN D"/>
    <property type="match status" value="1"/>
</dbReference>
<dbReference type="AlphaFoldDB" id="A0A5C6WA58"/>
<gene>
    <name evidence="3" type="primary">ureD</name>
    <name evidence="4" type="ORF">FS935_04155</name>
</gene>
<dbReference type="EMBL" id="VOQF01000001">
    <property type="protein sequence ID" value="TXC93388.1"/>
    <property type="molecule type" value="Genomic_DNA"/>
</dbReference>
<dbReference type="OrthoDB" id="9807968at2"/>
<protein>
    <recommendedName>
        <fullName evidence="3">Urease accessory protein UreD</fullName>
    </recommendedName>
</protein>
<evidence type="ECO:0000256" key="3">
    <source>
        <dbReference type="HAMAP-Rule" id="MF_01384"/>
    </source>
</evidence>
<dbReference type="GO" id="GO:0016151">
    <property type="term" value="F:nickel cation binding"/>
    <property type="evidence" value="ECO:0007669"/>
    <property type="project" value="UniProtKB-UniRule"/>
</dbReference>
<comment type="similarity">
    <text evidence="1 3">Belongs to the UreD family.</text>
</comment>
<name>A0A5C6WA58_9BACI</name>
<sequence>MTYTGYLQLEVGKKHNRSVISNSYFDGVFKITRPTYLPDGLPLLTLIHVGGGYVDGDRYKTEVKIGDGAKFALTTQASTKVYKCLKHGVSQEMDYFLGNESELFLKQDSLILYKDADFRQYTNIYMKSSSVFYYTEIVTPGWSADGLLFQYKKLAMKMKVYVDGRLEIFDHQLLKPCNQLENIMQLEGYSHIGTLFIIHQEVNDELLQELRHTLKDIADVRVGISELNVKGLVIRILACGTPVIETIFSKCEKILHDKLYKTEQINWRKN</sequence>
<proteinExistence type="inferred from homology"/>
<evidence type="ECO:0000256" key="1">
    <source>
        <dbReference type="ARBA" id="ARBA00007177"/>
    </source>
</evidence>
<dbReference type="HAMAP" id="MF_01384">
    <property type="entry name" value="UreD"/>
    <property type="match status" value="1"/>
</dbReference>
<dbReference type="PANTHER" id="PTHR33643:SF1">
    <property type="entry name" value="UREASE ACCESSORY PROTEIN D"/>
    <property type="match status" value="1"/>
</dbReference>
<comment type="subunit">
    <text evidence="3">UreD, UreF and UreG form a complex that acts as a GTP-hydrolysis-dependent molecular chaperone, activating the urease apoprotein by helping to assemble the nickel containing metallocenter of UreC. The UreE protein probably delivers the nickel.</text>
</comment>
<evidence type="ECO:0000256" key="2">
    <source>
        <dbReference type="ARBA" id="ARBA00023186"/>
    </source>
</evidence>
<keyword evidence="3" id="KW-0996">Nickel insertion</keyword>
<dbReference type="Proteomes" id="UP000321363">
    <property type="component" value="Unassembled WGS sequence"/>
</dbReference>
<keyword evidence="3" id="KW-0963">Cytoplasm</keyword>
<dbReference type="InterPro" id="IPR002669">
    <property type="entry name" value="UreD"/>
</dbReference>
<comment type="subcellular location">
    <subcellularLocation>
        <location evidence="3">Cytoplasm</location>
    </subcellularLocation>
</comment>
<accession>A0A5C6WA58</accession>
<evidence type="ECO:0000313" key="5">
    <source>
        <dbReference type="Proteomes" id="UP000321363"/>
    </source>
</evidence>
<keyword evidence="5" id="KW-1185">Reference proteome</keyword>
<dbReference type="GO" id="GO:0005737">
    <property type="term" value="C:cytoplasm"/>
    <property type="evidence" value="ECO:0007669"/>
    <property type="project" value="UniProtKB-SubCell"/>
</dbReference>
<evidence type="ECO:0000313" key="4">
    <source>
        <dbReference type="EMBL" id="TXC93388.1"/>
    </source>
</evidence>